<sequence>MPNSFISSLNYLRPSKVVLKKHNNEILTSSFFFSLFFLLEEAGAYKTLTYVLVFASHELTSQLNNDTHIWRIHYLYFMIDLIRPMILIGTCDVQVPFYFKNCIDVITKINSLARSDDLAWAYGINGGGITRLKYHLVGIKNQVEACKKVPPDVKWQMKQLIEDLTMEKEKRKRLRIDIGNTQSLSNDEVEEGESANPTFSDIGSQANKRLTVQGTMATLRSIRKATGDFGMPLAVFQREKLNSEDEETCFDDVNEFGGNVQLLECLVDDFPYIPPQDQDPYFYVNDGDDV</sequence>
<gene>
    <name evidence="2" type="ORF">POTOM_056090</name>
</gene>
<accession>A0A8X8C5T0</accession>
<dbReference type="Proteomes" id="UP000886885">
    <property type="component" value="Chromosome 18A"/>
</dbReference>
<protein>
    <submittedName>
        <fullName evidence="2">Uncharacterized protein</fullName>
    </submittedName>
</protein>
<name>A0A8X8C5T0_POPTO</name>
<feature type="region of interest" description="Disordered" evidence="1">
    <location>
        <begin position="185"/>
        <end position="204"/>
    </location>
</feature>
<dbReference type="OrthoDB" id="851935at2759"/>
<dbReference type="PANTHER" id="PTHR46951">
    <property type="entry name" value="BED-TYPE DOMAIN-CONTAINING PROTEIN"/>
    <property type="match status" value="1"/>
</dbReference>
<evidence type="ECO:0000256" key="1">
    <source>
        <dbReference type="SAM" id="MobiDB-lite"/>
    </source>
</evidence>
<evidence type="ECO:0000313" key="3">
    <source>
        <dbReference type="Proteomes" id="UP000886885"/>
    </source>
</evidence>
<keyword evidence="3" id="KW-1185">Reference proteome</keyword>
<feature type="compositionally biased region" description="Polar residues" evidence="1">
    <location>
        <begin position="195"/>
        <end position="204"/>
    </location>
</feature>
<comment type="caution">
    <text evidence="2">The sequence shown here is derived from an EMBL/GenBank/DDBJ whole genome shotgun (WGS) entry which is preliminary data.</text>
</comment>
<evidence type="ECO:0000313" key="2">
    <source>
        <dbReference type="EMBL" id="KAG6740634.1"/>
    </source>
</evidence>
<reference evidence="2" key="1">
    <citation type="journal article" date="2020" name="bioRxiv">
        <title>Hybrid origin of Populus tomentosa Carr. identified through genome sequencing and phylogenomic analysis.</title>
        <authorList>
            <person name="An X."/>
            <person name="Gao K."/>
            <person name="Chen Z."/>
            <person name="Li J."/>
            <person name="Yang X."/>
            <person name="Yang X."/>
            <person name="Zhou J."/>
            <person name="Guo T."/>
            <person name="Zhao T."/>
            <person name="Huang S."/>
            <person name="Miao D."/>
            <person name="Khan W.U."/>
            <person name="Rao P."/>
            <person name="Ye M."/>
            <person name="Lei B."/>
            <person name="Liao W."/>
            <person name="Wang J."/>
            <person name="Ji L."/>
            <person name="Li Y."/>
            <person name="Guo B."/>
            <person name="Mustafa N.S."/>
            <person name="Li S."/>
            <person name="Yun Q."/>
            <person name="Keller S.R."/>
            <person name="Mao J."/>
            <person name="Zhang R."/>
            <person name="Strauss S.H."/>
        </authorList>
    </citation>
    <scope>NUCLEOTIDE SEQUENCE</scope>
    <source>
        <strain evidence="2">GM15</strain>
        <tissue evidence="2">Leaf</tissue>
    </source>
</reference>
<dbReference type="AlphaFoldDB" id="A0A8X8C5T0"/>
<dbReference type="EMBL" id="JAAWWB010000035">
    <property type="protein sequence ID" value="KAG6740634.1"/>
    <property type="molecule type" value="Genomic_DNA"/>
</dbReference>
<dbReference type="PANTHER" id="PTHR46951:SF2">
    <property type="entry name" value="BED-TYPE DOMAIN-CONTAINING PROTEIN"/>
    <property type="match status" value="1"/>
</dbReference>
<proteinExistence type="predicted"/>
<organism evidence="2 3">
    <name type="scientific">Populus tomentosa</name>
    <name type="common">Chinese white poplar</name>
    <dbReference type="NCBI Taxonomy" id="118781"/>
    <lineage>
        <taxon>Eukaryota</taxon>
        <taxon>Viridiplantae</taxon>
        <taxon>Streptophyta</taxon>
        <taxon>Embryophyta</taxon>
        <taxon>Tracheophyta</taxon>
        <taxon>Spermatophyta</taxon>
        <taxon>Magnoliopsida</taxon>
        <taxon>eudicotyledons</taxon>
        <taxon>Gunneridae</taxon>
        <taxon>Pentapetalae</taxon>
        <taxon>rosids</taxon>
        <taxon>fabids</taxon>
        <taxon>Malpighiales</taxon>
        <taxon>Salicaceae</taxon>
        <taxon>Saliceae</taxon>
        <taxon>Populus</taxon>
    </lineage>
</organism>